<reference evidence="2" key="1">
    <citation type="journal article" date="2021" name="Proc. Natl. Acad. Sci. U.S.A.">
        <title>A Catalog of Tens of Thousands of Viruses from Human Metagenomes Reveals Hidden Associations with Chronic Diseases.</title>
        <authorList>
            <person name="Tisza M.J."/>
            <person name="Buck C.B."/>
        </authorList>
    </citation>
    <scope>NUCLEOTIDE SEQUENCE</scope>
    <source>
        <strain evidence="2">Ctj9o3</strain>
    </source>
</reference>
<dbReference type="PANTHER" id="PTHR34504">
    <property type="entry name" value="ANTITOXIN HICB"/>
    <property type="match status" value="1"/>
</dbReference>
<sequence length="126" mass="14191">MKYTYPAIFKEEDGVIIVAFPDLEGCVTYGETIEEALEMAKEALEGYLESIIEREIIPNKPVNILSIKTNNNEFTSLVTCDIDLSKYSKSVKKTLTIPLWLNDKAVASNINFSKVLQEALLEKLVM</sequence>
<dbReference type="Gene3D" id="3.30.160.250">
    <property type="match status" value="1"/>
</dbReference>
<protein>
    <submittedName>
        <fullName evidence="2">HicB-like antitoxin</fullName>
    </submittedName>
</protein>
<dbReference type="InterPro" id="IPR051404">
    <property type="entry name" value="TA_system_antitoxin"/>
</dbReference>
<dbReference type="EMBL" id="BK014873">
    <property type="protein sequence ID" value="DAD79794.1"/>
    <property type="molecule type" value="Genomic_DNA"/>
</dbReference>
<dbReference type="Pfam" id="PF15919">
    <property type="entry name" value="HicB_lk_antitox"/>
    <property type="match status" value="1"/>
</dbReference>
<dbReference type="PANTHER" id="PTHR34504:SF4">
    <property type="entry name" value="ANTITOXIN HICB"/>
    <property type="match status" value="1"/>
</dbReference>
<feature type="domain" description="HicB-like antitoxin of toxin-antitoxin system" evidence="1">
    <location>
        <begin position="7"/>
        <end position="99"/>
    </location>
</feature>
<organism evidence="2">
    <name type="scientific">Myoviridae sp. ctj9o3</name>
    <dbReference type="NCBI Taxonomy" id="2826688"/>
    <lineage>
        <taxon>Viruses</taxon>
        <taxon>Duplodnaviria</taxon>
        <taxon>Heunggongvirae</taxon>
        <taxon>Uroviricota</taxon>
        <taxon>Caudoviricetes</taxon>
    </lineage>
</organism>
<proteinExistence type="predicted"/>
<accession>A0A8S5MC28</accession>
<dbReference type="SUPFAM" id="SSF143100">
    <property type="entry name" value="TTHA1013/TTHA0281-like"/>
    <property type="match status" value="1"/>
</dbReference>
<evidence type="ECO:0000259" key="1">
    <source>
        <dbReference type="Pfam" id="PF15919"/>
    </source>
</evidence>
<name>A0A8S5MC28_9CAUD</name>
<dbReference type="InterPro" id="IPR035069">
    <property type="entry name" value="TTHA1013/TTHA0281-like"/>
</dbReference>
<dbReference type="InterPro" id="IPR031807">
    <property type="entry name" value="HicB-like"/>
</dbReference>
<evidence type="ECO:0000313" key="2">
    <source>
        <dbReference type="EMBL" id="DAD79794.1"/>
    </source>
</evidence>